<dbReference type="Pfam" id="PF24951">
    <property type="entry name" value="LisH_PAC1"/>
    <property type="match status" value="1"/>
</dbReference>
<reference evidence="14 15" key="1">
    <citation type="submission" date="2016-07" db="EMBL/GenBank/DDBJ databases">
        <title>Pervasive Adenine N6-methylation of Active Genes in Fungi.</title>
        <authorList>
            <consortium name="DOE Joint Genome Institute"/>
            <person name="Mondo S.J."/>
            <person name="Dannebaum R.O."/>
            <person name="Kuo R.C."/>
            <person name="Labutti K."/>
            <person name="Haridas S."/>
            <person name="Kuo A."/>
            <person name="Salamov A."/>
            <person name="Ahrendt S.R."/>
            <person name="Lipzen A."/>
            <person name="Sullivan W."/>
            <person name="Andreopoulos W.B."/>
            <person name="Clum A."/>
            <person name="Lindquist E."/>
            <person name="Daum C."/>
            <person name="Ramamoorthy G.K."/>
            <person name="Gryganskyi A."/>
            <person name="Culley D."/>
            <person name="Magnuson J.K."/>
            <person name="James T.Y."/>
            <person name="O'Malley M.A."/>
            <person name="Stajich J.E."/>
            <person name="Spatafora J.W."/>
            <person name="Visel A."/>
            <person name="Grigoriev I.V."/>
        </authorList>
    </citation>
    <scope>NUCLEOTIDE SEQUENCE [LARGE SCALE GENOMIC DNA]</scope>
    <source>
        <strain evidence="14 15">12-1054</strain>
    </source>
</reference>
<keyword evidence="9 11" id="KW-0206">Cytoskeleton</keyword>
<dbReference type="OMA" id="WHVATKE"/>
<evidence type="ECO:0000256" key="11">
    <source>
        <dbReference type="HAMAP-Rule" id="MF_03141"/>
    </source>
</evidence>
<comment type="function">
    <text evidence="11">Positively regulates the activity of the minus-end directed microtubule motor protein dynein. May enhance dynein-mediated microtubule sliding by targeting dynein to the microtubule plus end. Required for nuclear migration during vegetative growth as well as development. Required for retrograde early endosome (EE) transport from the hyphal tip. Required for localization of dynein to the mitotic spindle poles. Recruits additional proteins to the dynein complex at SPBs.</text>
</comment>
<dbReference type="PROSITE" id="PS50082">
    <property type="entry name" value="WD_REPEATS_2"/>
    <property type="match status" value="5"/>
</dbReference>
<keyword evidence="3 12" id="KW-0853">WD repeat</keyword>
<dbReference type="OrthoDB" id="10264588at2759"/>
<evidence type="ECO:0000313" key="14">
    <source>
        <dbReference type="EMBL" id="ORY77350.1"/>
    </source>
</evidence>
<evidence type="ECO:0000313" key="15">
    <source>
        <dbReference type="Proteomes" id="UP000193685"/>
    </source>
</evidence>
<dbReference type="InterPro" id="IPR037190">
    <property type="entry name" value="LIS1_N"/>
</dbReference>
<dbReference type="EMBL" id="MCFI01000020">
    <property type="protein sequence ID" value="ORY77350.1"/>
    <property type="molecule type" value="Genomic_DNA"/>
</dbReference>
<comment type="similarity">
    <text evidence="11">Belongs to the WD repeat LIS1/nudF family.</text>
</comment>
<evidence type="ECO:0000256" key="10">
    <source>
        <dbReference type="ARBA" id="ARBA00023306"/>
    </source>
</evidence>
<evidence type="ECO:0000256" key="4">
    <source>
        <dbReference type="ARBA" id="ARBA00022618"/>
    </source>
</evidence>
<evidence type="ECO:0000256" key="2">
    <source>
        <dbReference type="ARBA" id="ARBA00022490"/>
    </source>
</evidence>
<proteinExistence type="inferred from homology"/>
<feature type="domain" description="PAC1-like LisH-like dimerisation" evidence="13">
    <location>
        <begin position="5"/>
        <end position="39"/>
    </location>
</feature>
<dbReference type="PROSITE" id="PS50294">
    <property type="entry name" value="WD_REPEATS_REGION"/>
    <property type="match status" value="4"/>
</dbReference>
<dbReference type="SMART" id="SM00320">
    <property type="entry name" value="WD40"/>
    <property type="match status" value="7"/>
</dbReference>
<dbReference type="InterPro" id="IPR056795">
    <property type="entry name" value="PAC1-like_LisH-like_dom"/>
</dbReference>
<dbReference type="STRING" id="56484.A0A1Y2F0I4"/>
<comment type="subcellular location">
    <subcellularLocation>
        <location evidence="11">Cytoplasm</location>
        <location evidence="11">Cytoskeleton</location>
    </subcellularLocation>
    <subcellularLocation>
        <location evidence="11">Cytoplasm</location>
        <location evidence="11">Cytoskeleton</location>
        <location evidence="11">Spindle pole</location>
    </subcellularLocation>
    <text evidence="11">Localizes to the plus ends of microtubules at the hyphal tip and the mitotic spindle poles.</text>
</comment>
<dbReference type="PIRSF" id="PIRSF037647">
    <property type="entry name" value="Dynein_regulator_Lis1"/>
    <property type="match status" value="1"/>
</dbReference>
<dbReference type="PANTHER" id="PTHR19848:SF8">
    <property type="entry name" value="F-BOX AND WD REPEAT DOMAIN CONTAINING 7"/>
    <property type="match status" value="1"/>
</dbReference>
<organism evidence="14 15">
    <name type="scientific">Protomyces lactucae-debilis</name>
    <dbReference type="NCBI Taxonomy" id="2754530"/>
    <lineage>
        <taxon>Eukaryota</taxon>
        <taxon>Fungi</taxon>
        <taxon>Dikarya</taxon>
        <taxon>Ascomycota</taxon>
        <taxon>Taphrinomycotina</taxon>
        <taxon>Taphrinomycetes</taxon>
        <taxon>Taphrinales</taxon>
        <taxon>Protomycetaceae</taxon>
        <taxon>Protomyces</taxon>
    </lineage>
</organism>
<keyword evidence="1 11" id="KW-0813">Transport</keyword>
<evidence type="ECO:0000256" key="6">
    <source>
        <dbReference type="ARBA" id="ARBA00022737"/>
    </source>
</evidence>
<evidence type="ECO:0000256" key="12">
    <source>
        <dbReference type="PROSITE-ProRule" id="PRU00221"/>
    </source>
</evidence>
<feature type="repeat" description="WD" evidence="12">
    <location>
        <begin position="110"/>
        <end position="151"/>
    </location>
</feature>
<dbReference type="PROSITE" id="PS50896">
    <property type="entry name" value="LISH"/>
    <property type="match status" value="1"/>
</dbReference>
<feature type="repeat" description="WD" evidence="12">
    <location>
        <begin position="203"/>
        <end position="245"/>
    </location>
</feature>
<keyword evidence="6" id="KW-0677">Repeat</keyword>
<evidence type="ECO:0000256" key="7">
    <source>
        <dbReference type="ARBA" id="ARBA00022776"/>
    </source>
</evidence>
<evidence type="ECO:0000256" key="3">
    <source>
        <dbReference type="ARBA" id="ARBA00022574"/>
    </source>
</evidence>
<feature type="repeat" description="WD" evidence="12">
    <location>
        <begin position="329"/>
        <end position="350"/>
    </location>
</feature>
<dbReference type="InterPro" id="IPR019775">
    <property type="entry name" value="WD40_repeat_CS"/>
</dbReference>
<dbReference type="GO" id="GO:0070840">
    <property type="term" value="F:dynein complex binding"/>
    <property type="evidence" value="ECO:0007669"/>
    <property type="project" value="UniProtKB-UniRule"/>
</dbReference>
<dbReference type="AlphaFoldDB" id="A0A1Y2F0I4"/>
<dbReference type="Gene3D" id="1.20.960.30">
    <property type="match status" value="1"/>
</dbReference>
<keyword evidence="10 11" id="KW-0131">Cell cycle</keyword>
<dbReference type="InterPro" id="IPR015943">
    <property type="entry name" value="WD40/YVTN_repeat-like_dom_sf"/>
</dbReference>
<keyword evidence="8 11" id="KW-0175">Coiled coil</keyword>
<feature type="repeat" description="WD" evidence="12">
    <location>
        <begin position="152"/>
        <end position="192"/>
    </location>
</feature>
<dbReference type="HAMAP" id="MF_03141">
    <property type="entry name" value="lis1"/>
    <property type="match status" value="1"/>
</dbReference>
<gene>
    <name evidence="11" type="primary">PAC1</name>
    <name evidence="11" type="synonym">LIS1</name>
    <name evidence="14" type="ORF">BCR37DRAFT_153394</name>
</gene>
<comment type="domain">
    <text evidence="11">Dimerization mediated by the LisH domain may be required to activate dynein.</text>
</comment>
<dbReference type="SUPFAM" id="SSF50978">
    <property type="entry name" value="WD40 repeat-like"/>
    <property type="match status" value="1"/>
</dbReference>
<dbReference type="PROSITE" id="PS00678">
    <property type="entry name" value="WD_REPEATS_1"/>
    <property type="match status" value="3"/>
</dbReference>
<evidence type="ECO:0000259" key="13">
    <source>
        <dbReference type="Pfam" id="PF24951"/>
    </source>
</evidence>
<feature type="repeat" description="WD" evidence="12">
    <location>
        <begin position="351"/>
        <end position="384"/>
    </location>
</feature>
<dbReference type="InterPro" id="IPR017252">
    <property type="entry name" value="Dynein_regulator_LIS1"/>
</dbReference>
<dbReference type="InterPro" id="IPR006594">
    <property type="entry name" value="LisH"/>
</dbReference>
<protein>
    <recommendedName>
        <fullName evidence="11">Nuclear distribution protein PAC1</fullName>
    </recommendedName>
    <alternativeName>
        <fullName evidence="11">Lissencephaly-1 homolog</fullName>
        <shortName evidence="11">LIS-1</shortName>
    </alternativeName>
    <alternativeName>
        <fullName evidence="11">nudF homolog</fullName>
    </alternativeName>
</protein>
<dbReference type="GO" id="GO:0005875">
    <property type="term" value="C:microtubule associated complex"/>
    <property type="evidence" value="ECO:0007669"/>
    <property type="project" value="UniProtKB-UniRule"/>
</dbReference>
<evidence type="ECO:0000256" key="5">
    <source>
        <dbReference type="ARBA" id="ARBA00022701"/>
    </source>
</evidence>
<dbReference type="FunFam" id="1.20.960.30:FF:000002">
    <property type="entry name" value="Platelet-activating factor acetylhydrolase ib"/>
    <property type="match status" value="1"/>
</dbReference>
<dbReference type="Proteomes" id="UP000193685">
    <property type="component" value="Unassembled WGS sequence"/>
</dbReference>
<dbReference type="GO" id="GO:0005874">
    <property type="term" value="C:microtubule"/>
    <property type="evidence" value="ECO:0007669"/>
    <property type="project" value="UniProtKB-KW"/>
</dbReference>
<dbReference type="Gene3D" id="2.130.10.10">
    <property type="entry name" value="YVTN repeat-like/Quinoprotein amine dehydrogenase"/>
    <property type="match status" value="1"/>
</dbReference>
<dbReference type="InterPro" id="IPR001680">
    <property type="entry name" value="WD40_rpt"/>
</dbReference>
<comment type="caution">
    <text evidence="14">The sequence shown here is derived from an EMBL/GenBank/DDBJ whole genome shotgun (WGS) entry which is preliminary data.</text>
</comment>
<dbReference type="SUPFAM" id="SSF109925">
    <property type="entry name" value="Lissencephaly-1 protein (Lis-1, PAF-AH alpha) N-terminal domain"/>
    <property type="match status" value="1"/>
</dbReference>
<keyword evidence="2 11" id="KW-0963">Cytoplasm</keyword>
<comment type="subunit">
    <text evidence="11">Self-associates. Interacts with NDL1 and dynein.</text>
</comment>
<evidence type="ECO:0000256" key="9">
    <source>
        <dbReference type="ARBA" id="ARBA00023212"/>
    </source>
</evidence>
<dbReference type="PANTHER" id="PTHR19848">
    <property type="entry name" value="WD40 REPEAT PROTEIN"/>
    <property type="match status" value="1"/>
</dbReference>
<accession>A0A1Y2F0I4</accession>
<keyword evidence="4 11" id="KW-0132">Cell division</keyword>
<sequence>MSLSDRQRDDLNRAILQYLDTHNLHAASSALKQDLQLDPSSLPLDDKYNGLLEKKWTSVIRLQKKILVLEQTLAELRDSIPSYTSASAALHPSKQDLTAWIPRAPARHALSGHQAPITGVAFHPIFSVLATASEDCTLKIWDFETGDFERTLKSHTKAVTCIDFSPAWTKGDGESAILLASASNDLTIKLWDPENAYTCIRTLHGHDHVVSSVKFIHGQPHHLASASRDRSIRIWDVQSGFCIRTLSQAHTDWIRQIAPSLTGDGSLMTASSDGAAKWLDGTSGECRMTFSGHGHVVECCSWAPKRALKACCELAGQAYRASDQPVFCATGSRDKLIKIWDGRSGRCIATLAGHDNWIRAVVWHPDGRYVLTASDDKAIKVWDLAAGGRCCRTITEAHGHFVSCLAWGLSKDQASYEQQESSEAANTGKGRYVLASGGVDQMVKVWMP</sequence>
<dbReference type="InterPro" id="IPR020472">
    <property type="entry name" value="WD40_PAC1"/>
</dbReference>
<dbReference type="InterPro" id="IPR036322">
    <property type="entry name" value="WD40_repeat_dom_sf"/>
</dbReference>
<dbReference type="PRINTS" id="PR00320">
    <property type="entry name" value="GPROTEINBRPT"/>
</dbReference>
<dbReference type="CDD" id="cd00200">
    <property type="entry name" value="WD40"/>
    <property type="match status" value="1"/>
</dbReference>
<keyword evidence="15" id="KW-1185">Reference proteome</keyword>
<keyword evidence="5 11" id="KW-0493">Microtubule</keyword>
<keyword evidence="7 11" id="KW-0498">Mitosis</keyword>
<dbReference type="GO" id="GO:0000922">
    <property type="term" value="C:spindle pole"/>
    <property type="evidence" value="ECO:0007669"/>
    <property type="project" value="UniProtKB-SubCell"/>
</dbReference>
<dbReference type="SMART" id="SM00667">
    <property type="entry name" value="LisH"/>
    <property type="match status" value="1"/>
</dbReference>
<dbReference type="GO" id="GO:0051012">
    <property type="term" value="P:microtubule sliding"/>
    <property type="evidence" value="ECO:0007669"/>
    <property type="project" value="UniProtKB-UniRule"/>
</dbReference>
<evidence type="ECO:0000256" key="8">
    <source>
        <dbReference type="ARBA" id="ARBA00023054"/>
    </source>
</evidence>
<dbReference type="GO" id="GO:0000132">
    <property type="term" value="P:establishment of mitotic spindle orientation"/>
    <property type="evidence" value="ECO:0007669"/>
    <property type="project" value="UniProtKB-UniRule"/>
</dbReference>
<name>A0A1Y2F0I4_PROLT</name>
<evidence type="ECO:0000256" key="1">
    <source>
        <dbReference type="ARBA" id="ARBA00022448"/>
    </source>
</evidence>
<dbReference type="GO" id="GO:0005737">
    <property type="term" value="C:cytoplasm"/>
    <property type="evidence" value="ECO:0007669"/>
    <property type="project" value="UniProtKB-UniRule"/>
</dbReference>
<dbReference type="Pfam" id="PF00400">
    <property type="entry name" value="WD40"/>
    <property type="match status" value="5"/>
</dbReference>
<dbReference type="GO" id="GO:0051301">
    <property type="term" value="P:cell division"/>
    <property type="evidence" value="ECO:0007669"/>
    <property type="project" value="UniProtKB-KW"/>
</dbReference>